<dbReference type="GO" id="GO:0051607">
    <property type="term" value="P:defense response to virus"/>
    <property type="evidence" value="ECO:0007669"/>
    <property type="project" value="UniProtKB-KW"/>
</dbReference>
<dbReference type="Gene3D" id="3.30.70.270">
    <property type="match status" value="1"/>
</dbReference>
<dbReference type="InterPro" id="IPR043128">
    <property type="entry name" value="Rev_trsase/Diguanyl_cyclase"/>
</dbReference>
<evidence type="ECO:0000256" key="2">
    <source>
        <dbReference type="ARBA" id="ARBA00023118"/>
    </source>
</evidence>
<organism evidence="4 5">
    <name type="scientific">Desulforamulus profundi</name>
    <dbReference type="NCBI Taxonomy" id="1383067"/>
    <lineage>
        <taxon>Bacteria</taxon>
        <taxon>Bacillati</taxon>
        <taxon>Bacillota</taxon>
        <taxon>Clostridia</taxon>
        <taxon>Eubacteriales</taxon>
        <taxon>Peptococcaceae</taxon>
        <taxon>Desulforamulus</taxon>
    </lineage>
</organism>
<evidence type="ECO:0000313" key="5">
    <source>
        <dbReference type="Proteomes" id="UP000222564"/>
    </source>
</evidence>
<keyword evidence="1" id="KW-0547">Nucleotide-binding</keyword>
<dbReference type="OrthoDB" id="442064at2"/>
<dbReference type="InterPro" id="IPR054767">
    <property type="entry name" value="Cas10-Cmr2_palm2"/>
</dbReference>
<dbReference type="Proteomes" id="UP000222564">
    <property type="component" value="Unassembled WGS sequence"/>
</dbReference>
<accession>A0A2C6MIJ9</accession>
<dbReference type="AlphaFoldDB" id="A0A2C6MIJ9"/>
<evidence type="ECO:0000256" key="1">
    <source>
        <dbReference type="ARBA" id="ARBA00022741"/>
    </source>
</evidence>
<name>A0A2C6MIJ9_9FIRM</name>
<comment type="caution">
    <text evidence="4">The sequence shown here is derived from an EMBL/GenBank/DDBJ whole genome shotgun (WGS) entry which is preliminary data.</text>
</comment>
<dbReference type="EMBL" id="AWQQ01000017">
    <property type="protein sequence ID" value="PHJ39634.1"/>
    <property type="molecule type" value="Genomic_DNA"/>
</dbReference>
<dbReference type="Pfam" id="PF22335">
    <property type="entry name" value="Cas10-Cmr2_palm2"/>
    <property type="match status" value="1"/>
</dbReference>
<keyword evidence="2" id="KW-0051">Antiviral defense</keyword>
<protein>
    <recommendedName>
        <fullName evidence="3">Cas10/Cmr2 second palm domain-containing protein</fullName>
    </recommendedName>
</protein>
<feature type="domain" description="Cas10/Cmr2 second palm" evidence="3">
    <location>
        <begin position="200"/>
        <end position="342"/>
    </location>
</feature>
<sequence>MKYLLAAEVDKIQELIFQAIRQKEITGGSQLLTEWCRRMAEEMQRDGVPPEDIIVADGGAFRVVFSDKEKCRLWGEQLAEYYWRETGGTLTVVEPLQFEEADFTVASVEAQRRLRVEKMHPPNASACIHNPFLAYCDICGHGFGSKRESSEGKTVCSGCSARFDHIKDISHSLFVQTLAADLEINRQVDYFGSFDAHTNVAYLVADGNNMGVLFSKCSKEQMRKVSLRLPEIIDSSLSTARVKLINRLIQDEKFKIKGLPVLPLIMGGDDLCVLLAAPYSFDFARQFVQHYIDELNAFLAGIGVRDFAAGMCVGLVVCKASYPHTLAYKRASRMLERAKTAARTQGASLSLISFTKGATAAEEPDKPGKLLNTLQTYHLRDESTGSILPLLDLLECREILKDVPGSRLAAIHELYDQAILPSPNDYDNEKRKDWLKRLDYQLDRAGRKPQDRDNLEKALRRLGSADPDFLYMRSAEHINDGIWGTGFGDLMDFWDYTLGMDIKGKVQDL</sequence>
<evidence type="ECO:0000313" key="4">
    <source>
        <dbReference type="EMBL" id="PHJ39634.1"/>
    </source>
</evidence>
<gene>
    <name evidence="4" type="ORF">P378_01975</name>
</gene>
<dbReference type="RefSeq" id="WP_099082064.1">
    <property type="nucleotide sequence ID" value="NZ_AWQQ01000017.1"/>
</dbReference>
<dbReference type="GO" id="GO:0000166">
    <property type="term" value="F:nucleotide binding"/>
    <property type="evidence" value="ECO:0007669"/>
    <property type="project" value="UniProtKB-KW"/>
</dbReference>
<keyword evidence="5" id="KW-1185">Reference proteome</keyword>
<evidence type="ECO:0000259" key="3">
    <source>
        <dbReference type="Pfam" id="PF22335"/>
    </source>
</evidence>
<proteinExistence type="predicted"/>
<reference evidence="4 5" key="1">
    <citation type="submission" date="2013-09" db="EMBL/GenBank/DDBJ databases">
        <title>Biodegradation of hydrocarbons in the deep terrestrial subsurface : characterization of a microbial consortium composed of two Desulfotomaculum species originating from a deep geological formation.</title>
        <authorList>
            <person name="Aullo T."/>
            <person name="Berlendis S."/>
            <person name="Lascourreges J.-F."/>
            <person name="Dessort D."/>
            <person name="Saint-Laurent S."/>
            <person name="Schraauwers B."/>
            <person name="Mas J."/>
            <person name="Magot M."/>
            <person name="Ranchou-Peyruse A."/>
        </authorList>
    </citation>
    <scope>NUCLEOTIDE SEQUENCE [LARGE SCALE GENOMIC DNA]</scope>
    <source>
        <strain evidence="4 5">Bs107</strain>
    </source>
</reference>